<dbReference type="FunCoup" id="A0A1V9XIP9">
    <property type="interactions" value="151"/>
</dbReference>
<dbReference type="InterPro" id="IPR029063">
    <property type="entry name" value="SAM-dependent_MTases_sf"/>
</dbReference>
<dbReference type="Proteomes" id="UP000192247">
    <property type="component" value="Unassembled WGS sequence"/>
</dbReference>
<feature type="domain" description="PABS" evidence="4">
    <location>
        <begin position="128"/>
        <end position="373"/>
    </location>
</feature>
<evidence type="ECO:0000256" key="1">
    <source>
        <dbReference type="ARBA" id="ARBA00007867"/>
    </source>
</evidence>
<dbReference type="Pfam" id="PF17284">
    <property type="entry name" value="Spermine_synt_N"/>
    <property type="match status" value="1"/>
</dbReference>
<keyword evidence="3" id="KW-0620">Polyamine biosynthesis</keyword>
<dbReference type="OrthoDB" id="5953636at2759"/>
<keyword evidence="6" id="KW-1185">Reference proteome</keyword>
<dbReference type="InterPro" id="IPR015576">
    <property type="entry name" value="Spermine_synthase_animal"/>
</dbReference>
<dbReference type="GO" id="GO:0016768">
    <property type="term" value="F:spermine synthase activity"/>
    <property type="evidence" value="ECO:0007669"/>
    <property type="project" value="InterPro"/>
</dbReference>
<evidence type="ECO:0000259" key="4">
    <source>
        <dbReference type="PROSITE" id="PS51006"/>
    </source>
</evidence>
<organism evidence="5 6">
    <name type="scientific">Tropilaelaps mercedesae</name>
    <dbReference type="NCBI Taxonomy" id="418985"/>
    <lineage>
        <taxon>Eukaryota</taxon>
        <taxon>Metazoa</taxon>
        <taxon>Ecdysozoa</taxon>
        <taxon>Arthropoda</taxon>
        <taxon>Chelicerata</taxon>
        <taxon>Arachnida</taxon>
        <taxon>Acari</taxon>
        <taxon>Parasitiformes</taxon>
        <taxon>Mesostigmata</taxon>
        <taxon>Gamasina</taxon>
        <taxon>Dermanyssoidea</taxon>
        <taxon>Laelapidae</taxon>
        <taxon>Tropilaelaps</taxon>
    </lineage>
</organism>
<comment type="caution">
    <text evidence="5">The sequence shown here is derived from an EMBL/GenBank/DDBJ whole genome shotgun (WGS) entry which is preliminary data.</text>
</comment>
<sequence>MSSPTDLNTVSVARTILVDVHLTGSDAQTIADTLRVIDEQIAPFGLQRKFDMIQLAGSQLYVYASDSYASATLRVYPSKKLVTLTIEEASEDQAMTNEDIESLRKHLIRELETRVVSVPYLKRGPPIPNYYTSANERLLEYDFDELLFEKKSDYQEVKILKSPTMGAVLFLDDLQNLGECDLPYTHGLMNFGNYSYTDKDVLILGGGDGGLLHELLKEKPKFVTMIDIDDVVMKSCRKFLRGVCGDCLDVYEASNYKVIVGDCLEYMRLYEKEQRQFDVIFSDLTDVPIVAGEDGNAQQNEQWQFLKQVLTDSLKLLRVGGVFQNHAIGKGCTIALANYEKFLKTLKNTHFTKRSCFVPSFLEDWVFYSLYLDK</sequence>
<dbReference type="Gene3D" id="2.30.140.10">
    <property type="entry name" value="Spermidine synthase, tetramerisation domain"/>
    <property type="match status" value="1"/>
</dbReference>
<dbReference type="InterPro" id="IPR035246">
    <property type="entry name" value="Spermidine_synt_N"/>
</dbReference>
<comment type="similarity">
    <text evidence="1">Belongs to the spermidine/spermine synthase family.</text>
</comment>
<accession>A0A1V9XIP9</accession>
<dbReference type="AlphaFoldDB" id="A0A1V9XIP9"/>
<dbReference type="PANTHER" id="PTHR46315">
    <property type="entry name" value="SPERMINE SYNTHASE"/>
    <property type="match status" value="1"/>
</dbReference>
<dbReference type="SUPFAM" id="SSF53335">
    <property type="entry name" value="S-adenosyl-L-methionine-dependent methyltransferases"/>
    <property type="match status" value="1"/>
</dbReference>
<keyword evidence="2 3" id="KW-0808">Transferase</keyword>
<dbReference type="InterPro" id="IPR037163">
    <property type="entry name" value="Spermidine_synt_N_sf"/>
</dbReference>
<evidence type="ECO:0000256" key="2">
    <source>
        <dbReference type="ARBA" id="ARBA00022679"/>
    </source>
</evidence>
<dbReference type="FunFam" id="3.40.50.150:FF:000197">
    <property type="entry name" value="spermine synthase isoform X2"/>
    <property type="match status" value="1"/>
</dbReference>
<evidence type="ECO:0000313" key="5">
    <source>
        <dbReference type="EMBL" id="OQR73414.1"/>
    </source>
</evidence>
<dbReference type="PROSITE" id="PS51006">
    <property type="entry name" value="PABS_2"/>
    <property type="match status" value="1"/>
</dbReference>
<dbReference type="InterPro" id="IPR030373">
    <property type="entry name" value="PABS_CS"/>
</dbReference>
<name>A0A1V9XIP9_9ACAR</name>
<feature type="active site" description="Proton acceptor" evidence="3">
    <location>
        <position position="283"/>
    </location>
</feature>
<proteinExistence type="inferred from homology"/>
<evidence type="ECO:0000256" key="3">
    <source>
        <dbReference type="PROSITE-ProRule" id="PRU00354"/>
    </source>
</evidence>
<reference evidence="5 6" key="1">
    <citation type="journal article" date="2017" name="Gigascience">
        <title>Draft genome of the honey bee ectoparasitic mite, Tropilaelaps mercedesae, is shaped by the parasitic life history.</title>
        <authorList>
            <person name="Dong X."/>
            <person name="Armstrong S.D."/>
            <person name="Xia D."/>
            <person name="Makepeace B.L."/>
            <person name="Darby A.C."/>
            <person name="Kadowaki T."/>
        </authorList>
    </citation>
    <scope>NUCLEOTIDE SEQUENCE [LARGE SCALE GENOMIC DNA]</scope>
    <source>
        <strain evidence="5">Wuxi-XJTLU</strain>
    </source>
</reference>
<dbReference type="InParanoid" id="A0A1V9XIP9"/>
<dbReference type="GO" id="GO:0006597">
    <property type="term" value="P:spermine biosynthetic process"/>
    <property type="evidence" value="ECO:0007669"/>
    <property type="project" value="InterPro"/>
</dbReference>
<dbReference type="Gene3D" id="3.40.50.150">
    <property type="entry name" value="Vaccinia Virus protein VP39"/>
    <property type="match status" value="1"/>
</dbReference>
<dbReference type="PANTHER" id="PTHR46315:SF1">
    <property type="entry name" value="SPERMINE SYNTHASE"/>
    <property type="match status" value="1"/>
</dbReference>
<dbReference type="STRING" id="418985.A0A1V9XIP9"/>
<evidence type="ECO:0000313" key="6">
    <source>
        <dbReference type="Proteomes" id="UP000192247"/>
    </source>
</evidence>
<protein>
    <submittedName>
        <fullName evidence="5">Spermine synthase-like</fullName>
    </submittedName>
</protein>
<dbReference type="PROSITE" id="PS01330">
    <property type="entry name" value="PABS_1"/>
    <property type="match status" value="1"/>
</dbReference>
<dbReference type="InterPro" id="IPR030374">
    <property type="entry name" value="PABS"/>
</dbReference>
<gene>
    <name evidence="5" type="ORF">BIW11_01148</name>
</gene>
<dbReference type="Pfam" id="PF01564">
    <property type="entry name" value="Spermine_synth"/>
    <property type="match status" value="1"/>
</dbReference>
<dbReference type="EMBL" id="MNPL01009976">
    <property type="protein sequence ID" value="OQR73414.1"/>
    <property type="molecule type" value="Genomic_DNA"/>
</dbReference>